<protein>
    <recommendedName>
        <fullName evidence="2">Ricin B lectin domain-containing protein</fullName>
    </recommendedName>
</protein>
<dbReference type="CDD" id="cd00161">
    <property type="entry name" value="beta-trefoil_Ricin-like"/>
    <property type="match status" value="1"/>
</dbReference>
<dbReference type="OrthoDB" id="1124260at2"/>
<feature type="domain" description="Ricin B lectin" evidence="2">
    <location>
        <begin position="675"/>
        <end position="792"/>
    </location>
</feature>
<keyword evidence="1" id="KW-0732">Signal</keyword>
<evidence type="ECO:0000259" key="2">
    <source>
        <dbReference type="Pfam" id="PF00652"/>
    </source>
</evidence>
<dbReference type="AlphaFoldDB" id="A0A2U2B977"/>
<proteinExistence type="predicted"/>
<evidence type="ECO:0000313" key="4">
    <source>
        <dbReference type="Proteomes" id="UP000244956"/>
    </source>
</evidence>
<evidence type="ECO:0000313" key="3">
    <source>
        <dbReference type="EMBL" id="PWD99629.1"/>
    </source>
</evidence>
<dbReference type="InterPro" id="IPR000772">
    <property type="entry name" value="Ricin_B_lectin"/>
</dbReference>
<comment type="caution">
    <text evidence="3">The sequence shown here is derived from an EMBL/GenBank/DDBJ whole genome shotgun (WGS) entry which is preliminary data.</text>
</comment>
<dbReference type="InterPro" id="IPR035992">
    <property type="entry name" value="Ricin_B-like_lectins"/>
</dbReference>
<dbReference type="SUPFAM" id="SSF50370">
    <property type="entry name" value="Ricin B-like lectins"/>
    <property type="match status" value="1"/>
</dbReference>
<dbReference type="Proteomes" id="UP000244956">
    <property type="component" value="Unassembled WGS sequence"/>
</dbReference>
<dbReference type="Gene3D" id="2.80.10.50">
    <property type="match status" value="1"/>
</dbReference>
<keyword evidence="4" id="KW-1185">Reference proteome</keyword>
<feature type="chain" id="PRO_5015551501" description="Ricin B lectin domain-containing protein" evidence="1">
    <location>
        <begin position="21"/>
        <end position="806"/>
    </location>
</feature>
<organism evidence="3 4">
    <name type="scientific">Marinilabilia rubra</name>
    <dbReference type="NCBI Taxonomy" id="2162893"/>
    <lineage>
        <taxon>Bacteria</taxon>
        <taxon>Pseudomonadati</taxon>
        <taxon>Bacteroidota</taxon>
        <taxon>Bacteroidia</taxon>
        <taxon>Marinilabiliales</taxon>
        <taxon>Marinilabiliaceae</taxon>
        <taxon>Marinilabilia</taxon>
    </lineage>
</organism>
<feature type="signal peptide" evidence="1">
    <location>
        <begin position="1"/>
        <end position="20"/>
    </location>
</feature>
<dbReference type="EMBL" id="QEWP01000006">
    <property type="protein sequence ID" value="PWD99629.1"/>
    <property type="molecule type" value="Genomic_DNA"/>
</dbReference>
<reference evidence="3 4" key="1">
    <citation type="submission" date="2018-05" db="EMBL/GenBank/DDBJ databases">
        <title>Marinilabilia rubrum sp. nov., isolated from saltern sediment.</title>
        <authorList>
            <person name="Zhang R."/>
        </authorList>
    </citation>
    <scope>NUCLEOTIDE SEQUENCE [LARGE SCALE GENOMIC DNA]</scope>
    <source>
        <strain evidence="3 4">WTE16</strain>
    </source>
</reference>
<name>A0A2U2B977_9BACT</name>
<evidence type="ECO:0000256" key="1">
    <source>
        <dbReference type="SAM" id="SignalP"/>
    </source>
</evidence>
<dbReference type="RefSeq" id="WP_109264169.1">
    <property type="nucleotide sequence ID" value="NZ_QEWP01000006.1"/>
</dbReference>
<accession>A0A2U2B977</accession>
<dbReference type="Pfam" id="PF00652">
    <property type="entry name" value="Ricin_B_lectin"/>
    <property type="match status" value="1"/>
</dbReference>
<sequence>MKIKVLLLFVFITVSGYAQNTQKINVNGFGELAAVQNGNMYSITIADYGTFDFEGSLNPLELKGEVTIDQLEKIPGYNVLKDLGLQDICFEMSKEGLMISANADTEKNLKNLCTLLKVTTPTVGIQAKIGMGTFELSGDLAFSKEPIKILEVEKSGTTLSYYSAGLGAAYQKGSFILTVSLNMIVKPSEFDPDLNMNYQFGYDLVKQTIMGSASMMSTWTDPFGMDRFFNKNSVIFSKGASALAVNIPAQSISQFGFAIERAKYFDVDFGTFVSISPLDGEVALRGRSNSKISLDQIPEMLKKGFSLDFPNVFPPDYELDSAEIKFAPTGGTVGDLELTKGFALVGVGKFKELDFFLDFNFDLENEFRYKMHFTGDYSKFIWNEAHKIPNKTIRNTVKQALDEIQIQKMYLDLDAQKKNLSLNGEMHCEFKYQNKLQKISFEASLDAEQIVKDITNKLIEKFGGPIVEEVEKVAKHAANIAKDAGSISKAMMNDIKTYAEHTHPKERCHTKCVPDRAYELSRHIVDGSYDAVRRFYFNTFNEIGQIEGDTPEETRRIRSKLIKKDWDKICRSIDEDWKEILNDRAFVKYYTSESDAKNGVKIYYAEVKKYMKKEKAYRDKVWERMLTREWKKTETATLKGEEIPKGTYYIKSVKAGNSDNGYFDITYDHGKKKWKMKGQRLQIWTKDNSGAKQYKFHRNNYLSYYIITPASDHRYALDLKGRGRNKRTPIHLWRLHKGASQQFYFKHVGGGKFVIIPRTNRKMCLALKDNNNANKGNKVHLWTYHNTPSKQWYLINVKTGKKYIPN</sequence>
<gene>
    <name evidence="3" type="ORF">DDZ16_09285</name>
</gene>